<evidence type="ECO:0000313" key="2">
    <source>
        <dbReference type="Proteomes" id="UP000061660"/>
    </source>
</evidence>
<organism evidence="1 2">
    <name type="scientific">Paenibacillus naphthalenovorans</name>
    <dbReference type="NCBI Taxonomy" id="162209"/>
    <lineage>
        <taxon>Bacteria</taxon>
        <taxon>Bacillati</taxon>
        <taxon>Bacillota</taxon>
        <taxon>Bacilli</taxon>
        <taxon>Bacillales</taxon>
        <taxon>Paenibacillaceae</taxon>
        <taxon>Paenibacillus</taxon>
    </lineage>
</organism>
<protein>
    <submittedName>
        <fullName evidence="1">Uncharacterized protein</fullName>
    </submittedName>
</protein>
<dbReference type="KEGG" id="pnp:IJ22_24570"/>
<reference evidence="2" key="1">
    <citation type="submission" date="2015-12" db="EMBL/GenBank/DDBJ databases">
        <title>Complete genome sequences of two moderately thermophilic Paenibacillus species.</title>
        <authorList>
            <person name="Butler R.III."/>
            <person name="Wang J."/>
            <person name="Stark B.C."/>
            <person name="Pombert J.-F."/>
        </authorList>
    </citation>
    <scope>NUCLEOTIDE SEQUENCE [LARGE SCALE GENOMIC DNA]</scope>
    <source>
        <strain evidence="2">32O-Y</strain>
    </source>
</reference>
<keyword evidence="2" id="KW-1185">Reference proteome</keyword>
<gene>
    <name evidence="1" type="ORF">IJ22_24570</name>
</gene>
<name>A0A0U2W8Q0_9BACL</name>
<reference evidence="1 2" key="2">
    <citation type="journal article" date="2016" name="Genome Announc.">
        <title>Complete Genome Sequences of Two Interactive Moderate Thermophiles, Paenibacillus napthalenovorans 32O-Y and Paenibacillus sp. 32O-W.</title>
        <authorList>
            <person name="Butler R.R.III."/>
            <person name="Wang J."/>
            <person name="Stark B.C."/>
            <person name="Pombert J.F."/>
        </authorList>
    </citation>
    <scope>NUCLEOTIDE SEQUENCE [LARGE SCALE GENOMIC DNA]</scope>
    <source>
        <strain evidence="1 2">32O-Y</strain>
    </source>
</reference>
<sequence>MEPKELNFSNEENKSVIVTDGYLIDMVKALTNLMDGWMIKAPDFILSRSCPRTNRL</sequence>
<proteinExistence type="predicted"/>
<dbReference type="PATRIC" id="fig|162209.4.peg.2610"/>
<accession>A0A0U2W8Q0</accession>
<evidence type="ECO:0000313" key="1">
    <source>
        <dbReference type="EMBL" id="ALS22830.1"/>
    </source>
</evidence>
<dbReference type="EMBL" id="CP013652">
    <property type="protein sequence ID" value="ALS22830.1"/>
    <property type="molecule type" value="Genomic_DNA"/>
</dbReference>
<dbReference type="Proteomes" id="UP000061660">
    <property type="component" value="Chromosome"/>
</dbReference>
<dbReference type="AlphaFoldDB" id="A0A0U2W8Q0"/>
<dbReference type="RefSeq" id="WP_160327377.1">
    <property type="nucleotide sequence ID" value="NZ_CP013652.1"/>
</dbReference>